<name>A0A3B0S2K1_9ZZZZ</name>
<reference evidence="1" key="1">
    <citation type="submission" date="2018-06" db="EMBL/GenBank/DDBJ databases">
        <authorList>
            <person name="Zhirakovskaya E."/>
        </authorList>
    </citation>
    <scope>NUCLEOTIDE SEQUENCE</scope>
</reference>
<gene>
    <name evidence="1" type="ORF">MNBD_ALPHA08-1084</name>
</gene>
<evidence type="ECO:0000313" key="1">
    <source>
        <dbReference type="EMBL" id="VAV94628.1"/>
    </source>
</evidence>
<dbReference type="EMBL" id="UOEC01000118">
    <property type="protein sequence ID" value="VAV94628.1"/>
    <property type="molecule type" value="Genomic_DNA"/>
</dbReference>
<feature type="non-terminal residue" evidence="1">
    <location>
        <position position="1"/>
    </location>
</feature>
<dbReference type="AlphaFoldDB" id="A0A3B0S2K1"/>
<proteinExistence type="predicted"/>
<sequence length="30" mass="3322">RTRDLAQEGDKVISTSEMGEAIITELDLMV</sequence>
<accession>A0A3B0S2K1</accession>
<organism evidence="1">
    <name type="scientific">hydrothermal vent metagenome</name>
    <dbReference type="NCBI Taxonomy" id="652676"/>
    <lineage>
        <taxon>unclassified sequences</taxon>
        <taxon>metagenomes</taxon>
        <taxon>ecological metagenomes</taxon>
    </lineage>
</organism>
<protein>
    <submittedName>
        <fullName evidence="1">Uncharacterized protein</fullName>
    </submittedName>
</protein>